<proteinExistence type="predicted"/>
<reference evidence="1" key="1">
    <citation type="submission" date="2018-05" db="EMBL/GenBank/DDBJ databases">
        <authorList>
            <person name="Lanie J.A."/>
            <person name="Ng W.-L."/>
            <person name="Kazmierczak K.M."/>
            <person name="Andrzejewski T.M."/>
            <person name="Davidsen T.M."/>
            <person name="Wayne K.J."/>
            <person name="Tettelin H."/>
            <person name="Glass J.I."/>
            <person name="Rusch D."/>
            <person name="Podicherti R."/>
            <person name="Tsui H.-C.T."/>
            <person name="Winkler M.E."/>
        </authorList>
    </citation>
    <scope>NUCLEOTIDE SEQUENCE</scope>
</reference>
<organism evidence="1">
    <name type="scientific">marine metagenome</name>
    <dbReference type="NCBI Taxonomy" id="408172"/>
    <lineage>
        <taxon>unclassified sequences</taxon>
        <taxon>metagenomes</taxon>
        <taxon>ecological metagenomes</taxon>
    </lineage>
</organism>
<evidence type="ECO:0000313" key="1">
    <source>
        <dbReference type="EMBL" id="SVD47197.1"/>
    </source>
</evidence>
<protein>
    <submittedName>
        <fullName evidence="1">Uncharacterized protein</fullName>
    </submittedName>
</protein>
<accession>A0A382VKZ8</accession>
<dbReference type="AlphaFoldDB" id="A0A382VKZ8"/>
<name>A0A382VKZ8_9ZZZZ</name>
<dbReference type="EMBL" id="UINC01152815">
    <property type="protein sequence ID" value="SVD47197.1"/>
    <property type="molecule type" value="Genomic_DNA"/>
</dbReference>
<gene>
    <name evidence="1" type="ORF">METZ01_LOCUS400051</name>
</gene>
<sequence>EVGSEKAYAESEVCEACTRRQAELDDASALCETHLALAMGL</sequence>
<feature type="non-terminal residue" evidence="1">
    <location>
        <position position="1"/>
    </location>
</feature>